<evidence type="ECO:0000313" key="3">
    <source>
        <dbReference type="Proteomes" id="UP000198406"/>
    </source>
</evidence>
<dbReference type="Proteomes" id="UP000198406">
    <property type="component" value="Unassembled WGS sequence"/>
</dbReference>
<name>A0A1Z5KHG8_FISSO</name>
<reference evidence="2 3" key="1">
    <citation type="journal article" date="2015" name="Plant Cell">
        <title>Oil accumulation by the oleaginous diatom Fistulifera solaris as revealed by the genome and transcriptome.</title>
        <authorList>
            <person name="Tanaka T."/>
            <person name="Maeda Y."/>
            <person name="Veluchamy A."/>
            <person name="Tanaka M."/>
            <person name="Abida H."/>
            <person name="Marechal E."/>
            <person name="Bowler C."/>
            <person name="Muto M."/>
            <person name="Sunaga Y."/>
            <person name="Tanaka M."/>
            <person name="Yoshino T."/>
            <person name="Taniguchi T."/>
            <person name="Fukuda Y."/>
            <person name="Nemoto M."/>
            <person name="Matsumoto M."/>
            <person name="Wong P.S."/>
            <person name="Aburatani S."/>
            <person name="Fujibuchi W."/>
        </authorList>
    </citation>
    <scope>NUCLEOTIDE SEQUENCE [LARGE SCALE GENOMIC DNA]</scope>
    <source>
        <strain evidence="2 3">JPCC DA0580</strain>
    </source>
</reference>
<comment type="caution">
    <text evidence="2">The sequence shown here is derived from an EMBL/GenBank/DDBJ whole genome shotgun (WGS) entry which is preliminary data.</text>
</comment>
<keyword evidence="1" id="KW-0732">Signal</keyword>
<proteinExistence type="predicted"/>
<sequence length="148" mass="15939">MKVPAVLVTLVSVASAFSPAAPSARASSSTALFEAVPLANGAMSFDRVCREWRCKYEGDKATSKSLEAIAKVVDEYLPEIKSISKDVTVNRLVCGSCLDFKLMITVPLEEYGPWSEKGHGPEADFLAKIKAIDGVSQVETQTITNVEI</sequence>
<dbReference type="OrthoDB" id="497128at2759"/>
<keyword evidence="3" id="KW-1185">Reference proteome</keyword>
<dbReference type="EMBL" id="BDSP01000230">
    <property type="protein sequence ID" value="GAX25709.1"/>
    <property type="molecule type" value="Genomic_DNA"/>
</dbReference>
<evidence type="ECO:0000256" key="1">
    <source>
        <dbReference type="SAM" id="SignalP"/>
    </source>
</evidence>
<dbReference type="AlphaFoldDB" id="A0A1Z5KHG8"/>
<evidence type="ECO:0000313" key="2">
    <source>
        <dbReference type="EMBL" id="GAX25709.1"/>
    </source>
</evidence>
<feature type="chain" id="PRO_5013142776" evidence="1">
    <location>
        <begin position="17"/>
        <end position="148"/>
    </location>
</feature>
<gene>
    <name evidence="2" type="ORF">FisN_14Lh018</name>
</gene>
<accession>A0A1Z5KHG8</accession>
<feature type="signal peptide" evidence="1">
    <location>
        <begin position="1"/>
        <end position="16"/>
    </location>
</feature>
<protein>
    <submittedName>
        <fullName evidence="2">Uncharacterized protein</fullName>
    </submittedName>
</protein>
<organism evidence="2 3">
    <name type="scientific">Fistulifera solaris</name>
    <name type="common">Oleaginous diatom</name>
    <dbReference type="NCBI Taxonomy" id="1519565"/>
    <lineage>
        <taxon>Eukaryota</taxon>
        <taxon>Sar</taxon>
        <taxon>Stramenopiles</taxon>
        <taxon>Ochrophyta</taxon>
        <taxon>Bacillariophyta</taxon>
        <taxon>Bacillariophyceae</taxon>
        <taxon>Bacillariophycidae</taxon>
        <taxon>Naviculales</taxon>
        <taxon>Naviculaceae</taxon>
        <taxon>Fistulifera</taxon>
    </lineage>
</organism>
<dbReference type="InParanoid" id="A0A1Z5KHG8"/>